<dbReference type="OrthoDB" id="950at2"/>
<name>A0A073ISU4_9BACT</name>
<organism evidence="2 3">
    <name type="scientific">Synergistes jonesii</name>
    <dbReference type="NCBI Taxonomy" id="2754"/>
    <lineage>
        <taxon>Bacteria</taxon>
        <taxon>Thermotogati</taxon>
        <taxon>Synergistota</taxon>
        <taxon>Synergistia</taxon>
        <taxon>Synergistales</taxon>
        <taxon>Synergistaceae</taxon>
        <taxon>Synergistes</taxon>
    </lineage>
</organism>
<dbReference type="AlphaFoldDB" id="A0A073ISU4"/>
<accession>A0A073ISU4</accession>
<protein>
    <submittedName>
        <fullName evidence="2">F420-0--gamma-glutamyl ligase</fullName>
    </submittedName>
</protein>
<dbReference type="STRING" id="2754.EH55_02350"/>
<comment type="caution">
    <text evidence="2">The sequence shown here is derived from an EMBL/GenBank/DDBJ whole genome shotgun (WGS) entry which is preliminary data.</text>
</comment>
<dbReference type="EMBL" id="JMKI01000021">
    <property type="protein sequence ID" value="KEJ92620.1"/>
    <property type="molecule type" value="Genomic_DNA"/>
</dbReference>
<gene>
    <name evidence="2" type="ORF">EH55_02350</name>
</gene>
<dbReference type="SUPFAM" id="SSF144010">
    <property type="entry name" value="CofE-like"/>
    <property type="match status" value="1"/>
</dbReference>
<feature type="domain" description="Coenzyme F420:L-glutamate ligase-like" evidence="1">
    <location>
        <begin position="10"/>
        <end position="385"/>
    </location>
</feature>
<proteinExistence type="predicted"/>
<dbReference type="GeneID" id="90983201"/>
<dbReference type="eggNOG" id="COG1478">
    <property type="taxonomic scope" value="Bacteria"/>
</dbReference>
<dbReference type="InterPro" id="IPR002847">
    <property type="entry name" value="F420-0_gamma-glut_ligase-dom"/>
</dbReference>
<reference evidence="2 3" key="1">
    <citation type="submission" date="2014-04" db="EMBL/GenBank/DDBJ databases">
        <title>Draft Genome Sequence of Synergistes jonesii.</title>
        <authorList>
            <person name="Coil D.A."/>
            <person name="Eisen J.A."/>
            <person name="Holland-Moritz H.E."/>
        </authorList>
    </citation>
    <scope>NUCLEOTIDE SEQUENCE [LARGE SCALE GENOMIC DNA]</scope>
    <source>
        <strain evidence="2 3">78-1</strain>
    </source>
</reference>
<keyword evidence="3" id="KW-1185">Reference proteome</keyword>
<dbReference type="Pfam" id="PF01996">
    <property type="entry name" value="F420_ligase"/>
    <property type="match status" value="1"/>
</dbReference>
<evidence type="ECO:0000313" key="2">
    <source>
        <dbReference type="EMBL" id="KEJ92620.1"/>
    </source>
</evidence>
<dbReference type="Gene3D" id="3.30.1330.100">
    <property type="entry name" value="CofE-like"/>
    <property type="match status" value="1"/>
</dbReference>
<sequence>MRYVGTASKGIRLPVVTRGADVIRIISESIINASESERDGFTIRDRDIVGVTESLVARSQGNYVTLTDISDDVAEKFPSGDVAVIAPILSRNRFHQLLRGMAKGIKGRVHIMLTYPSDEVGNQLIEPMNYYLNSSKLSGECFDEKEFYEIFGEYKHPFTGVDYIQLYKSTDPQRISVHFSNNPLSALKFTKQALVASIHARRIHRDILERGGAEKVVTMDQICSSPAREGAGFNPDYGLLGSNYTNDESVKLFPRGCGEFVKKLQRELLSRTGKKLEVLVYGDGAFKDPACGIWELADPVVSPGYTDGLNGMPKEIKFKYVADNAGEIDAAKAVEEAIRAKDSLGRFEHSTLGTTPRRLTDLIGSLCDLTSGSGDKGTPVVYIQGYFDNYLDD</sequence>
<dbReference type="RefSeq" id="WP_081839440.1">
    <property type="nucleotide sequence ID" value="NZ_CAMETI010000014.1"/>
</dbReference>
<dbReference type="GO" id="GO:0016874">
    <property type="term" value="F:ligase activity"/>
    <property type="evidence" value="ECO:0007669"/>
    <property type="project" value="UniProtKB-KW"/>
</dbReference>
<evidence type="ECO:0000313" key="3">
    <source>
        <dbReference type="Proteomes" id="UP000027665"/>
    </source>
</evidence>
<keyword evidence="2" id="KW-0436">Ligase</keyword>
<dbReference type="Proteomes" id="UP000027665">
    <property type="component" value="Unassembled WGS sequence"/>
</dbReference>
<evidence type="ECO:0000259" key="1">
    <source>
        <dbReference type="Pfam" id="PF01996"/>
    </source>
</evidence>